<dbReference type="InterPro" id="IPR013238">
    <property type="entry name" value="RNA_pol_III_Rbc25"/>
</dbReference>
<comment type="caution">
    <text evidence="5">The sequence shown here is derived from an EMBL/GenBank/DDBJ whole genome shotgun (WGS) entry which is preliminary data.</text>
</comment>
<keyword evidence="3" id="KW-1133">Transmembrane helix</keyword>
<name>A0A8T0JS24_PHAAN</name>
<dbReference type="Gene3D" id="2.30.30.140">
    <property type="match status" value="1"/>
</dbReference>
<dbReference type="GO" id="GO:0005666">
    <property type="term" value="C:RNA polymerase III complex"/>
    <property type="evidence" value="ECO:0007669"/>
    <property type="project" value="TreeGrafter"/>
</dbReference>
<evidence type="ECO:0000259" key="4">
    <source>
        <dbReference type="Pfam" id="PF08292"/>
    </source>
</evidence>
<sequence length="390" mass="45044">MQGVGDCPVPISPKFTVLTCNILVKYFNSVILLRILFFRAWIQTKKRYTTREQNRTPWWITASKAKRISSRGNRDQRIRRTTTQRNGRDFCATGEGNDTARRIETRTANLNLPGSMFYLSKIEHKLPLPPPRLVLPIREAIHMELEKLFLDKVPIAETSENMDVDMEDSSDEGYGFAIGHFVWGQAKSKLWWPDRIYDPSDAYDDTLKLKPKNRPLSSWIDFANAVQEAASEVGRFLSIKLSRLIVDKRTGFESESTLLLGKKEVLAEGKSEERSRKGSLSRERKKISLGFFDDIYVPAHHMPYPNHFVEDEQGKRKGVWFWDFNEQEYPIQETDVIKFRVQNVSYPQIPVEQPKESKPFAPMLVTGSLDHDGLGPVSWWCAEEIEVDDE</sequence>
<dbReference type="InterPro" id="IPR012340">
    <property type="entry name" value="NA-bd_OB-fold"/>
</dbReference>
<evidence type="ECO:0000313" key="5">
    <source>
        <dbReference type="EMBL" id="KAG2380914.1"/>
    </source>
</evidence>
<proteinExistence type="inferred from homology"/>
<comment type="subcellular location">
    <subcellularLocation>
        <location evidence="2">Nucleus</location>
    </subcellularLocation>
</comment>
<evidence type="ECO:0000256" key="1">
    <source>
        <dbReference type="ARBA" id="ARBA00009307"/>
    </source>
</evidence>
<organism evidence="5 6">
    <name type="scientific">Phaseolus angularis</name>
    <name type="common">Azuki bean</name>
    <name type="synonym">Vigna angularis</name>
    <dbReference type="NCBI Taxonomy" id="3914"/>
    <lineage>
        <taxon>Eukaryota</taxon>
        <taxon>Viridiplantae</taxon>
        <taxon>Streptophyta</taxon>
        <taxon>Embryophyta</taxon>
        <taxon>Tracheophyta</taxon>
        <taxon>Spermatophyta</taxon>
        <taxon>Magnoliopsida</taxon>
        <taxon>eudicotyledons</taxon>
        <taxon>Gunneridae</taxon>
        <taxon>Pentapetalae</taxon>
        <taxon>rosids</taxon>
        <taxon>fabids</taxon>
        <taxon>Fabales</taxon>
        <taxon>Fabaceae</taxon>
        <taxon>Papilionoideae</taxon>
        <taxon>50 kb inversion clade</taxon>
        <taxon>NPAAA clade</taxon>
        <taxon>indigoferoid/millettioid clade</taxon>
        <taxon>Phaseoleae</taxon>
        <taxon>Vigna</taxon>
    </lineage>
</organism>
<feature type="transmembrane region" description="Helical" evidence="3">
    <location>
        <begin position="22"/>
        <end position="42"/>
    </location>
</feature>
<keyword evidence="2" id="KW-0804">Transcription</keyword>
<comment type="similarity">
    <text evidence="1">Belongs to the eukaryotic RPB7/RPC8 RNA polymerase subunit family.</text>
</comment>
<keyword evidence="2" id="KW-0240">DNA-directed RNA polymerase</keyword>
<comment type="function">
    <text evidence="2">DNA-dependent RNA polymerase which catalyzes the transcription of DNA into RNA using the four ribonucleoside triphosphates as substrates.</text>
</comment>
<evidence type="ECO:0000256" key="2">
    <source>
        <dbReference type="RuleBase" id="RU369086"/>
    </source>
</evidence>
<dbReference type="AlphaFoldDB" id="A0A8T0JS24"/>
<accession>A0A8T0JS24</accession>
<feature type="domain" description="RNA polymerase III subunit Rpc25" evidence="4">
    <location>
        <begin position="281"/>
        <end position="380"/>
    </location>
</feature>
<dbReference type="FunFam" id="2.40.50.140:FF:000488">
    <property type="entry name" value="Predicted protein"/>
    <property type="match status" value="1"/>
</dbReference>
<evidence type="ECO:0000313" key="6">
    <source>
        <dbReference type="Proteomes" id="UP000743370"/>
    </source>
</evidence>
<evidence type="ECO:0000256" key="3">
    <source>
        <dbReference type="SAM" id="Phobius"/>
    </source>
</evidence>
<reference evidence="5 6" key="1">
    <citation type="submission" date="2020-05" db="EMBL/GenBank/DDBJ databases">
        <title>Vigna angularis (adzuki bean) Var. LongXiaoDou No. 4 denovo assembly.</title>
        <authorList>
            <person name="Xiang H."/>
        </authorList>
    </citation>
    <scope>NUCLEOTIDE SEQUENCE [LARGE SCALE GENOMIC DNA]</scope>
    <source>
        <tissue evidence="5">Leaf</tissue>
    </source>
</reference>
<dbReference type="Proteomes" id="UP000743370">
    <property type="component" value="Unassembled WGS sequence"/>
</dbReference>
<protein>
    <recommendedName>
        <fullName evidence="2">DNA-directed RNA polymerase subunit</fullName>
    </recommendedName>
</protein>
<gene>
    <name evidence="5" type="ORF">HKW66_Vig0202870</name>
</gene>
<dbReference type="PANTHER" id="PTHR12709">
    <property type="entry name" value="DNA-DIRECTED RNA POLYMERASE II, III"/>
    <property type="match status" value="1"/>
</dbReference>
<keyword evidence="3" id="KW-0812">Transmembrane</keyword>
<keyword evidence="2" id="KW-0539">Nucleus</keyword>
<dbReference type="EMBL" id="JABFOF010000009">
    <property type="protein sequence ID" value="KAG2380914.1"/>
    <property type="molecule type" value="Genomic_DNA"/>
</dbReference>
<dbReference type="GO" id="GO:0006384">
    <property type="term" value="P:transcription initiation at RNA polymerase III promoter"/>
    <property type="evidence" value="ECO:0007669"/>
    <property type="project" value="TreeGrafter"/>
</dbReference>
<dbReference type="InterPro" id="IPR045113">
    <property type="entry name" value="Rpb7-like"/>
</dbReference>
<dbReference type="Pfam" id="PF08292">
    <property type="entry name" value="RNA_pol_Rbc25"/>
    <property type="match status" value="1"/>
</dbReference>
<dbReference type="PANTHER" id="PTHR12709:SF1">
    <property type="entry name" value="DNA-DIRECTED RNA POLYMERASE III SUBUNIT RPC8"/>
    <property type="match status" value="1"/>
</dbReference>
<dbReference type="Gene3D" id="2.40.50.140">
    <property type="entry name" value="Nucleic acid-binding proteins"/>
    <property type="match status" value="1"/>
</dbReference>
<keyword evidence="3" id="KW-0472">Membrane</keyword>